<sequence length="337" mass="37157">MPVFVEDPAQFSKQRLKLELVANNVDLPAGERKKQVYLDLYMKYVSKKGAADFSSDEEDQVQGNDVDEPGVREEEEEEEDQAEESDVMDVTQLTDDELKAQLLLLGVKAGPIVDSTRVLYERKLQRLLDQAPQPDQNGTNEADQYSDSEEDNEEEDKPGGDDVHAGPEPVAVAVVTGSRHSQLGSKPVGLRSVDDENYYYPQCFIPSSRMAPVTDVLTEMFPDANRTPTGIAATRRRPIKGAAGRPVQYKYPDTPLSPPSLERLELQQRLVPVWVQALVFLGVAALLYLIYGAMEDSLEGPFSALLDNLSQGAGPAEEAPPLPELQDSPAPLLAEEY</sequence>
<evidence type="ECO:0000256" key="1">
    <source>
        <dbReference type="ARBA" id="ARBA00007744"/>
    </source>
</evidence>
<dbReference type="AlphaFoldDB" id="A0A9Q1DBH5"/>
<dbReference type="SMART" id="SM01261">
    <property type="entry name" value="Thymopoietin"/>
    <property type="match status" value="1"/>
</dbReference>
<keyword evidence="3" id="KW-0597">Phosphoprotein</keyword>
<dbReference type="Gene3D" id="1.10.720.40">
    <property type="match status" value="2"/>
</dbReference>
<reference evidence="10" key="1">
    <citation type="journal article" date="2023" name="Science">
        <title>Genome structures resolve the early diversification of teleost fishes.</title>
        <authorList>
            <person name="Parey E."/>
            <person name="Louis A."/>
            <person name="Montfort J."/>
            <person name="Bouchez O."/>
            <person name="Roques C."/>
            <person name="Iampietro C."/>
            <person name="Lluch J."/>
            <person name="Castinel A."/>
            <person name="Donnadieu C."/>
            <person name="Desvignes T."/>
            <person name="Floi Bucao C."/>
            <person name="Jouanno E."/>
            <person name="Wen M."/>
            <person name="Mejri S."/>
            <person name="Dirks R."/>
            <person name="Jansen H."/>
            <person name="Henkel C."/>
            <person name="Chen W.J."/>
            <person name="Zahm M."/>
            <person name="Cabau C."/>
            <person name="Klopp C."/>
            <person name="Thompson A.W."/>
            <person name="Robinson-Rechavi M."/>
            <person name="Braasch I."/>
            <person name="Lecointre G."/>
            <person name="Bobe J."/>
            <person name="Postlethwait J.H."/>
            <person name="Berthelot C."/>
            <person name="Roest Crollius H."/>
            <person name="Guiguen Y."/>
        </authorList>
    </citation>
    <scope>NUCLEOTIDE SEQUENCE</scope>
    <source>
        <strain evidence="10">Concon-B</strain>
    </source>
</reference>
<dbReference type="SUPFAM" id="SSF63451">
    <property type="entry name" value="LEM domain"/>
    <property type="match status" value="2"/>
</dbReference>
<feature type="transmembrane region" description="Helical" evidence="7">
    <location>
        <begin position="273"/>
        <end position="291"/>
    </location>
</feature>
<proteinExistence type="inferred from homology"/>
<dbReference type="InterPro" id="IPR051656">
    <property type="entry name" value="LEM_domain"/>
</dbReference>
<dbReference type="GO" id="GO:0003677">
    <property type="term" value="F:DNA binding"/>
    <property type="evidence" value="ECO:0007669"/>
    <property type="project" value="UniProtKB-KW"/>
</dbReference>
<feature type="compositionally biased region" description="Acidic residues" evidence="6">
    <location>
        <begin position="144"/>
        <end position="156"/>
    </location>
</feature>
<evidence type="ECO:0000313" key="10">
    <source>
        <dbReference type="EMBL" id="KAJ8265119.1"/>
    </source>
</evidence>
<accession>A0A9Q1DBH5</accession>
<dbReference type="FunFam" id="1.10.720.40:FF:000001">
    <property type="entry name" value="LEM domain containing 2, isoform CRA_a"/>
    <property type="match status" value="2"/>
</dbReference>
<keyword evidence="5" id="KW-0238">DNA-binding</keyword>
<keyword evidence="7" id="KW-1133">Transmembrane helix</keyword>
<feature type="compositionally biased region" description="Polar residues" evidence="6">
    <location>
        <begin position="133"/>
        <end position="143"/>
    </location>
</feature>
<dbReference type="EMBL" id="JAFJMO010000010">
    <property type="protein sequence ID" value="KAJ8265119.1"/>
    <property type="molecule type" value="Genomic_DNA"/>
</dbReference>
<comment type="similarity">
    <text evidence="1">Belongs to the LEM family.</text>
</comment>
<keyword evidence="7" id="KW-0472">Membrane</keyword>
<dbReference type="GO" id="GO:0005635">
    <property type="term" value="C:nuclear envelope"/>
    <property type="evidence" value="ECO:0007669"/>
    <property type="project" value="UniProtKB-ARBA"/>
</dbReference>
<dbReference type="Pfam" id="PF08198">
    <property type="entry name" value="Thymopoietin"/>
    <property type="match status" value="1"/>
</dbReference>
<evidence type="ECO:0000259" key="9">
    <source>
        <dbReference type="PROSITE" id="PS50955"/>
    </source>
</evidence>
<evidence type="ECO:0000256" key="2">
    <source>
        <dbReference type="ARBA" id="ARBA00022481"/>
    </source>
</evidence>
<organism evidence="10 11">
    <name type="scientific">Conger conger</name>
    <name type="common">Conger eel</name>
    <name type="synonym">Muraena conger</name>
    <dbReference type="NCBI Taxonomy" id="82655"/>
    <lineage>
        <taxon>Eukaryota</taxon>
        <taxon>Metazoa</taxon>
        <taxon>Chordata</taxon>
        <taxon>Craniata</taxon>
        <taxon>Vertebrata</taxon>
        <taxon>Euteleostomi</taxon>
        <taxon>Actinopterygii</taxon>
        <taxon>Neopterygii</taxon>
        <taxon>Teleostei</taxon>
        <taxon>Anguilliformes</taxon>
        <taxon>Congridae</taxon>
        <taxon>Conger</taxon>
    </lineage>
</organism>
<protein>
    <recommendedName>
        <fullName evidence="12">LEM domain-containing protein</fullName>
    </recommendedName>
</protein>
<dbReference type="CDD" id="cd12940">
    <property type="entry name" value="LEM_LAP2_LEMD1"/>
    <property type="match status" value="1"/>
</dbReference>
<name>A0A9Q1DBH5_CONCO</name>
<dbReference type="PROSITE" id="PS50954">
    <property type="entry name" value="LEM"/>
    <property type="match status" value="1"/>
</dbReference>
<feature type="compositionally biased region" description="Acidic residues" evidence="6">
    <location>
        <begin position="54"/>
        <end position="87"/>
    </location>
</feature>
<dbReference type="InterPro" id="IPR011015">
    <property type="entry name" value="LEM/LEM-like_dom_sf"/>
</dbReference>
<feature type="region of interest" description="Disordered" evidence="6">
    <location>
        <begin position="128"/>
        <end position="167"/>
    </location>
</feature>
<dbReference type="SMART" id="SM00540">
    <property type="entry name" value="LEM"/>
    <property type="match status" value="1"/>
</dbReference>
<gene>
    <name evidence="10" type="ORF">COCON_G00142180</name>
</gene>
<dbReference type="PANTHER" id="PTHR12019">
    <property type="entry name" value="LAMINA-ASSOCIATED POLYPEPTIDE THYMOPOIETIN"/>
    <property type="match status" value="1"/>
</dbReference>
<keyword evidence="7" id="KW-0812">Transmembrane</keyword>
<feature type="domain" description="LEM-like" evidence="9">
    <location>
        <begin position="5"/>
        <end position="48"/>
    </location>
</feature>
<dbReference type="InterPro" id="IPR003887">
    <property type="entry name" value="LEM_dom"/>
</dbReference>
<feature type="region of interest" description="Disordered" evidence="6">
    <location>
        <begin position="50"/>
        <end position="90"/>
    </location>
</feature>
<keyword evidence="4" id="KW-0007">Acetylation</keyword>
<dbReference type="Proteomes" id="UP001152803">
    <property type="component" value="Unassembled WGS sequence"/>
</dbReference>
<feature type="region of interest" description="Disordered" evidence="6">
    <location>
        <begin position="309"/>
        <end position="337"/>
    </location>
</feature>
<keyword evidence="11" id="KW-1185">Reference proteome</keyword>
<dbReference type="Pfam" id="PF03020">
    <property type="entry name" value="LEM"/>
    <property type="match status" value="1"/>
</dbReference>
<evidence type="ECO:0000256" key="7">
    <source>
        <dbReference type="SAM" id="Phobius"/>
    </source>
</evidence>
<evidence type="ECO:0000256" key="4">
    <source>
        <dbReference type="ARBA" id="ARBA00022990"/>
    </source>
</evidence>
<dbReference type="PROSITE" id="PS50955">
    <property type="entry name" value="LEM_LIKE"/>
    <property type="match status" value="1"/>
</dbReference>
<feature type="domain" description="LEM" evidence="8">
    <location>
        <begin position="87"/>
        <end position="131"/>
    </location>
</feature>
<comment type="caution">
    <text evidence="10">The sequence shown here is derived from an EMBL/GenBank/DDBJ whole genome shotgun (WGS) entry which is preliminary data.</text>
</comment>
<evidence type="ECO:0000256" key="5">
    <source>
        <dbReference type="ARBA" id="ARBA00023125"/>
    </source>
</evidence>
<evidence type="ECO:0000256" key="6">
    <source>
        <dbReference type="SAM" id="MobiDB-lite"/>
    </source>
</evidence>
<keyword evidence="2" id="KW-0488">Methylation</keyword>
<evidence type="ECO:0000256" key="3">
    <source>
        <dbReference type="ARBA" id="ARBA00022553"/>
    </source>
</evidence>
<evidence type="ECO:0000313" key="11">
    <source>
        <dbReference type="Proteomes" id="UP001152803"/>
    </source>
</evidence>
<evidence type="ECO:0000259" key="8">
    <source>
        <dbReference type="PROSITE" id="PS50954"/>
    </source>
</evidence>
<evidence type="ECO:0008006" key="12">
    <source>
        <dbReference type="Google" id="ProtNLM"/>
    </source>
</evidence>
<dbReference type="PANTHER" id="PTHR12019:SF22">
    <property type="entry name" value="LAMINA-ASSOCIATED POLYPEPTIDE 2, ISOFORMS BETA_GAMMA"/>
    <property type="match status" value="1"/>
</dbReference>
<dbReference type="InterPro" id="IPR013146">
    <property type="entry name" value="LEM-like_dom"/>
</dbReference>
<dbReference type="OrthoDB" id="6363067at2759"/>